<dbReference type="EMBL" id="CP021404">
    <property type="protein sequence ID" value="ATI40898.1"/>
    <property type="molecule type" value="Genomic_DNA"/>
</dbReference>
<keyword evidence="3" id="KW-1185">Reference proteome</keyword>
<gene>
    <name evidence="2" type="ORF">CBW24_02030</name>
</gene>
<dbReference type="RefSeq" id="WP_097372513.1">
    <property type="nucleotide sequence ID" value="NZ_CP021404.1"/>
</dbReference>
<sequence>MSQSAHIPDLDKLPPCALLTYTQVAKLAGFSLVSIKRWAADGRGPHMTRIEGHPRFTVRDVKAWMSGENA</sequence>
<dbReference type="Pfam" id="PF12728">
    <property type="entry name" value="HTH_17"/>
    <property type="match status" value="1"/>
</dbReference>
<dbReference type="SUPFAM" id="SSF46955">
    <property type="entry name" value="Putative DNA-binding domain"/>
    <property type="match status" value="1"/>
</dbReference>
<dbReference type="Proteomes" id="UP000219050">
    <property type="component" value="Chromosome"/>
</dbReference>
<evidence type="ECO:0000259" key="1">
    <source>
        <dbReference type="Pfam" id="PF12728"/>
    </source>
</evidence>
<dbReference type="InterPro" id="IPR041657">
    <property type="entry name" value="HTH_17"/>
</dbReference>
<evidence type="ECO:0000313" key="3">
    <source>
        <dbReference type="Proteomes" id="UP000219050"/>
    </source>
</evidence>
<dbReference type="AlphaFoldDB" id="A0A291LWM5"/>
<reference evidence="2 3" key="1">
    <citation type="submission" date="2017-05" db="EMBL/GenBank/DDBJ databases">
        <title>Comparative genomic and metabolic analysis of manganese-oxidizing mechanisms in Celeribater manganoxidans DY25T: its adaption to the environment of polymetallic nodule.</title>
        <authorList>
            <person name="Wang X."/>
        </authorList>
    </citation>
    <scope>NUCLEOTIDE SEQUENCE [LARGE SCALE GENOMIC DNA]</scope>
    <source>
        <strain evidence="2 3">DY25</strain>
    </source>
</reference>
<protein>
    <recommendedName>
        <fullName evidence="1">Helix-turn-helix domain-containing protein</fullName>
    </recommendedName>
</protein>
<proteinExistence type="predicted"/>
<organism evidence="2 3">
    <name type="scientific">Pacificitalea manganoxidans</name>
    <dbReference type="NCBI Taxonomy" id="1411902"/>
    <lineage>
        <taxon>Bacteria</taxon>
        <taxon>Pseudomonadati</taxon>
        <taxon>Pseudomonadota</taxon>
        <taxon>Alphaproteobacteria</taxon>
        <taxon>Rhodobacterales</taxon>
        <taxon>Paracoccaceae</taxon>
        <taxon>Pacificitalea</taxon>
    </lineage>
</organism>
<name>A0A291LWM5_9RHOB</name>
<dbReference type="InterPro" id="IPR009061">
    <property type="entry name" value="DNA-bd_dom_put_sf"/>
</dbReference>
<evidence type="ECO:0000313" key="2">
    <source>
        <dbReference type="EMBL" id="ATI40898.1"/>
    </source>
</evidence>
<dbReference type="OrthoDB" id="7873391at2"/>
<dbReference type="KEGG" id="cmag:CBW24_02030"/>
<accession>A0A291LWM5</accession>
<feature type="domain" description="Helix-turn-helix" evidence="1">
    <location>
        <begin position="18"/>
        <end position="66"/>
    </location>
</feature>